<accession>A0A2P5CX35</accession>
<organism evidence="2 3">
    <name type="scientific">Parasponia andersonii</name>
    <name type="common">Sponia andersonii</name>
    <dbReference type="NCBI Taxonomy" id="3476"/>
    <lineage>
        <taxon>Eukaryota</taxon>
        <taxon>Viridiplantae</taxon>
        <taxon>Streptophyta</taxon>
        <taxon>Embryophyta</taxon>
        <taxon>Tracheophyta</taxon>
        <taxon>Spermatophyta</taxon>
        <taxon>Magnoliopsida</taxon>
        <taxon>eudicotyledons</taxon>
        <taxon>Gunneridae</taxon>
        <taxon>Pentapetalae</taxon>
        <taxon>rosids</taxon>
        <taxon>fabids</taxon>
        <taxon>Rosales</taxon>
        <taxon>Cannabaceae</taxon>
        <taxon>Parasponia</taxon>
    </lineage>
</organism>
<evidence type="ECO:0000313" key="2">
    <source>
        <dbReference type="EMBL" id="PON65545.1"/>
    </source>
</evidence>
<sequence>MCTCAGRWPRLGHGEGHHSTDGSGMNKLKDKVMPVKEIIKTSQSNDANSLIAQAELQEAEIRSIQSALRDFIKDHIEQGVKDLISAIAVANSLLDFSPSHPSHPKRREDRNNKMGKAQTTSEDKKLGGGLNGGSKKETSKEEGNSSEDTCVRVESSHYKGNLASRMRRPHQFQMACDGLRCLRGELVKRKVIEGARAILLMSPR</sequence>
<comment type="caution">
    <text evidence="2">The sequence shown here is derived from an EMBL/GenBank/DDBJ whole genome shotgun (WGS) entry which is preliminary data.</text>
</comment>
<dbReference type="AlphaFoldDB" id="A0A2P5CX35"/>
<gene>
    <name evidence="2" type="ORF">PanWU01x14_115570</name>
</gene>
<feature type="compositionally biased region" description="Basic and acidic residues" evidence="1">
    <location>
        <begin position="134"/>
        <end position="152"/>
    </location>
</feature>
<dbReference type="OrthoDB" id="10563301at2759"/>
<proteinExistence type="predicted"/>
<evidence type="ECO:0000256" key="1">
    <source>
        <dbReference type="SAM" id="MobiDB-lite"/>
    </source>
</evidence>
<evidence type="ECO:0000313" key="3">
    <source>
        <dbReference type="Proteomes" id="UP000237105"/>
    </source>
</evidence>
<reference evidence="3" key="1">
    <citation type="submission" date="2016-06" db="EMBL/GenBank/DDBJ databases">
        <title>Parallel loss of symbiosis genes in relatives of nitrogen-fixing non-legume Parasponia.</title>
        <authorList>
            <person name="Van Velzen R."/>
            <person name="Holmer R."/>
            <person name="Bu F."/>
            <person name="Rutten L."/>
            <person name="Van Zeijl A."/>
            <person name="Liu W."/>
            <person name="Santuari L."/>
            <person name="Cao Q."/>
            <person name="Sharma T."/>
            <person name="Shen D."/>
            <person name="Roswanjaya Y."/>
            <person name="Wardhani T."/>
            <person name="Kalhor M.S."/>
            <person name="Jansen J."/>
            <person name="Van den Hoogen J."/>
            <person name="Gungor B."/>
            <person name="Hartog M."/>
            <person name="Hontelez J."/>
            <person name="Verver J."/>
            <person name="Yang W.-C."/>
            <person name="Schijlen E."/>
            <person name="Repin R."/>
            <person name="Schilthuizen M."/>
            <person name="Schranz E."/>
            <person name="Heidstra R."/>
            <person name="Miyata K."/>
            <person name="Fedorova E."/>
            <person name="Kohlen W."/>
            <person name="Bisseling T."/>
            <person name="Smit S."/>
            <person name="Geurts R."/>
        </authorList>
    </citation>
    <scope>NUCLEOTIDE SEQUENCE [LARGE SCALE GENOMIC DNA]</scope>
    <source>
        <strain evidence="3">cv. WU1-14</strain>
    </source>
</reference>
<dbReference type="Proteomes" id="UP000237105">
    <property type="component" value="Unassembled WGS sequence"/>
</dbReference>
<feature type="region of interest" description="Disordered" evidence="1">
    <location>
        <begin position="94"/>
        <end position="152"/>
    </location>
</feature>
<dbReference type="EMBL" id="JXTB01000086">
    <property type="protein sequence ID" value="PON65545.1"/>
    <property type="molecule type" value="Genomic_DNA"/>
</dbReference>
<name>A0A2P5CX35_PARAD</name>
<protein>
    <submittedName>
        <fullName evidence="2">Uncharacterized protein</fullName>
    </submittedName>
</protein>
<keyword evidence="3" id="KW-1185">Reference proteome</keyword>